<protein>
    <submittedName>
        <fullName evidence="1">Uncharacterized protein</fullName>
    </submittedName>
</protein>
<organism evidence="1">
    <name type="scientific">Cacopsylla melanoneura</name>
    <dbReference type="NCBI Taxonomy" id="428564"/>
    <lineage>
        <taxon>Eukaryota</taxon>
        <taxon>Metazoa</taxon>
        <taxon>Ecdysozoa</taxon>
        <taxon>Arthropoda</taxon>
        <taxon>Hexapoda</taxon>
        <taxon>Insecta</taxon>
        <taxon>Pterygota</taxon>
        <taxon>Neoptera</taxon>
        <taxon>Paraneoptera</taxon>
        <taxon>Hemiptera</taxon>
        <taxon>Sternorrhyncha</taxon>
        <taxon>Psylloidea</taxon>
        <taxon>Psyllidae</taxon>
        <taxon>Psyllinae</taxon>
        <taxon>Cacopsylla</taxon>
    </lineage>
</organism>
<evidence type="ECO:0000313" key="1">
    <source>
        <dbReference type="EMBL" id="CAG6686925.1"/>
    </source>
</evidence>
<name>A0A8D8TIW9_9HEMI</name>
<accession>A0A8D8TIW9</accession>
<dbReference type="EMBL" id="HBUF01278989">
    <property type="protein sequence ID" value="CAG6686925.1"/>
    <property type="molecule type" value="Transcribed_RNA"/>
</dbReference>
<sequence length="100" mass="11640">MMAYITPVLQQPYNSMFMRSLPSLDTDKYYTEHSKAFTEAKNHLAYTGFKPRTTQLTLDLILIEHFHPCLAPQKVLVLSFFRVLSRILQNYNAVPLHSHV</sequence>
<dbReference type="AlphaFoldDB" id="A0A8D8TIW9"/>
<proteinExistence type="predicted"/>
<reference evidence="1" key="1">
    <citation type="submission" date="2021-05" db="EMBL/GenBank/DDBJ databases">
        <authorList>
            <person name="Alioto T."/>
            <person name="Alioto T."/>
            <person name="Gomez Garrido J."/>
        </authorList>
    </citation>
    <scope>NUCLEOTIDE SEQUENCE</scope>
</reference>